<evidence type="ECO:0008006" key="3">
    <source>
        <dbReference type="Google" id="ProtNLM"/>
    </source>
</evidence>
<gene>
    <name evidence="1" type="ORF">KPH14_002128</name>
</gene>
<dbReference type="Proteomes" id="UP001258017">
    <property type="component" value="Unassembled WGS sequence"/>
</dbReference>
<evidence type="ECO:0000313" key="1">
    <source>
        <dbReference type="EMBL" id="KAK2581626.1"/>
    </source>
</evidence>
<dbReference type="GO" id="GO:0036297">
    <property type="term" value="P:interstrand cross-link repair"/>
    <property type="evidence" value="ECO:0007669"/>
    <property type="project" value="InterPro"/>
</dbReference>
<dbReference type="AlphaFoldDB" id="A0AAD9VNV1"/>
<dbReference type="GO" id="GO:0043240">
    <property type="term" value="C:Fanconi anaemia nuclear complex"/>
    <property type="evidence" value="ECO:0007669"/>
    <property type="project" value="InterPro"/>
</dbReference>
<evidence type="ECO:0000313" key="2">
    <source>
        <dbReference type="Proteomes" id="UP001258017"/>
    </source>
</evidence>
<organism evidence="1 2">
    <name type="scientific">Odynerus spinipes</name>
    <dbReference type="NCBI Taxonomy" id="1348599"/>
    <lineage>
        <taxon>Eukaryota</taxon>
        <taxon>Metazoa</taxon>
        <taxon>Ecdysozoa</taxon>
        <taxon>Arthropoda</taxon>
        <taxon>Hexapoda</taxon>
        <taxon>Insecta</taxon>
        <taxon>Pterygota</taxon>
        <taxon>Neoptera</taxon>
        <taxon>Endopterygota</taxon>
        <taxon>Hymenoptera</taxon>
        <taxon>Apocrita</taxon>
        <taxon>Aculeata</taxon>
        <taxon>Vespoidea</taxon>
        <taxon>Vespidae</taxon>
        <taxon>Eumeninae</taxon>
        <taxon>Odynerus</taxon>
    </lineage>
</organism>
<dbReference type="InterPro" id="IPR039685">
    <property type="entry name" value="FANCE"/>
</dbReference>
<protein>
    <recommendedName>
        <fullName evidence="3">Fanconi Anaemia group E protein C-terminal domain-containing protein</fullName>
    </recommendedName>
</protein>
<dbReference type="PANTHER" id="PTHR32094">
    <property type="entry name" value="FANCONI ANEMIA GROUP E PROTEIN"/>
    <property type="match status" value="1"/>
</dbReference>
<name>A0AAD9VNV1_9HYME</name>
<reference evidence="1" key="2">
    <citation type="journal article" date="2023" name="Commun. Biol.">
        <title>Intrasexual cuticular hydrocarbon dimorphism in a wasp sheds light on hydrocarbon biosynthesis genes in Hymenoptera.</title>
        <authorList>
            <person name="Moris V.C."/>
            <person name="Podsiadlowski L."/>
            <person name="Martin S."/>
            <person name="Oeyen J.P."/>
            <person name="Donath A."/>
            <person name="Petersen M."/>
            <person name="Wilbrandt J."/>
            <person name="Misof B."/>
            <person name="Liedtke D."/>
            <person name="Thamm M."/>
            <person name="Scheiner R."/>
            <person name="Schmitt T."/>
            <person name="Niehuis O."/>
        </authorList>
    </citation>
    <scope>NUCLEOTIDE SEQUENCE</scope>
    <source>
        <strain evidence="1">GBR_01_08_01A</strain>
    </source>
</reference>
<proteinExistence type="predicted"/>
<keyword evidence="2" id="KW-1185">Reference proteome</keyword>
<dbReference type="PANTHER" id="PTHR32094:SF5">
    <property type="entry name" value="FANCONI ANEMIA GROUP E PROTEIN"/>
    <property type="match status" value="1"/>
</dbReference>
<dbReference type="Gene3D" id="1.25.40.480">
    <property type="match status" value="1"/>
</dbReference>
<sequence>MEDKRLFGNYAMSERGLMKLESIKDLLKEDICKADSRWMSIGKKKTKESSSDSEESNAMEVEETSCMHDEQLPSTQFFFTQIERSHNEEDLKQESLQICDIIEVLYEGLERNGKLDFVHIENLSNNELVQVFTDLGEKLSVEGTYNLCSSITDKDSEEGTKYMGFICTHVLLPKIIELEESSRSISSAVAECVEKFPDEVLKFIFIPVLNVDLKDASIINVIIDTLEPSKRSIPILEYVENAKELKEWHIPILETLLSVKVEPNIYDRLLSLLSEKAGFFSTNKKFGKLLLSFLKANSITSEEQKNLLWKIVEVNETFFKKLIENILKTI</sequence>
<reference evidence="1" key="1">
    <citation type="submission" date="2021-08" db="EMBL/GenBank/DDBJ databases">
        <authorList>
            <person name="Misof B."/>
            <person name="Oliver O."/>
            <person name="Podsiadlowski L."/>
            <person name="Donath A."/>
            <person name="Peters R."/>
            <person name="Mayer C."/>
            <person name="Rust J."/>
            <person name="Gunkel S."/>
            <person name="Lesny P."/>
            <person name="Martin S."/>
            <person name="Oeyen J.P."/>
            <person name="Petersen M."/>
            <person name="Panagiotis P."/>
            <person name="Wilbrandt J."/>
            <person name="Tanja T."/>
        </authorList>
    </citation>
    <scope>NUCLEOTIDE SEQUENCE</scope>
    <source>
        <strain evidence="1">GBR_01_08_01A</strain>
        <tissue evidence="1">Thorax + abdomen</tissue>
    </source>
</reference>
<dbReference type="EMBL" id="JAIFRP010000038">
    <property type="protein sequence ID" value="KAK2581626.1"/>
    <property type="molecule type" value="Genomic_DNA"/>
</dbReference>
<accession>A0AAD9VNV1</accession>
<comment type="caution">
    <text evidence="1">The sequence shown here is derived from an EMBL/GenBank/DDBJ whole genome shotgun (WGS) entry which is preliminary data.</text>
</comment>